<dbReference type="Pfam" id="PF09684">
    <property type="entry name" value="Tail_P2_I"/>
    <property type="match status" value="1"/>
</dbReference>
<sequence>MAKMSIFNPDMAKLLPKFMRSDEADTALAHAMDVLLADPANKAKILRKWDQIENMNDAQLDEMAWEFNIDWWDSSFSLETKRSVIKTCYRVHEKRGTKWAVEELITSAFGMGKVTEWFEYGGDPYWFKIQTSATLTKDGMLYFLNMIDKVKNARSHVEMIEVTRTIDQPMHAGTAQLSFSKCVILDHFQESRTTEINPHAGTGKGSYSSRNSIMDYFALEYSASIVTNVGTATGQSQGKAAAMEHFDDVQPLELLTAAGVAQINHIKNIIKEE</sequence>
<protein>
    <submittedName>
        <fullName evidence="1">Phage tail protein I</fullName>
    </submittedName>
</protein>
<organism evidence="1 2">
    <name type="scientific">Lacrimispora defluvii</name>
    <dbReference type="NCBI Taxonomy" id="2719233"/>
    <lineage>
        <taxon>Bacteria</taxon>
        <taxon>Bacillati</taxon>
        <taxon>Bacillota</taxon>
        <taxon>Clostridia</taxon>
        <taxon>Lachnospirales</taxon>
        <taxon>Lachnospiraceae</taxon>
        <taxon>Lacrimispora</taxon>
    </lineage>
</organism>
<dbReference type="NCBIfam" id="TIGR01634">
    <property type="entry name" value="tail_P2_I"/>
    <property type="match status" value="1"/>
</dbReference>
<dbReference type="Proteomes" id="UP000539052">
    <property type="component" value="Unassembled WGS sequence"/>
</dbReference>
<reference evidence="1 2" key="1">
    <citation type="submission" date="2020-03" db="EMBL/GenBank/DDBJ databases">
        <title>Genome Sequence of industrial isolate, B5A.</title>
        <authorList>
            <person name="Sharma S."/>
            <person name="Patil P.B."/>
            <person name="Korpole S."/>
        </authorList>
    </citation>
    <scope>NUCLEOTIDE SEQUENCE [LARGE SCALE GENOMIC DNA]</scope>
    <source>
        <strain evidence="1 2">PI-S10-B5A</strain>
    </source>
</reference>
<keyword evidence="2" id="KW-1185">Reference proteome</keyword>
<evidence type="ECO:0000313" key="1">
    <source>
        <dbReference type="EMBL" id="NNJ30081.1"/>
    </source>
</evidence>
<comment type="caution">
    <text evidence="1">The sequence shown here is derived from an EMBL/GenBank/DDBJ whole genome shotgun (WGS) entry which is preliminary data.</text>
</comment>
<dbReference type="RefSeq" id="WP_170821291.1">
    <property type="nucleotide sequence ID" value="NZ_JAAOXG010000019.1"/>
</dbReference>
<dbReference type="InterPro" id="IPR006521">
    <property type="entry name" value="Tail_protein_I"/>
</dbReference>
<proteinExistence type="predicted"/>
<accession>A0ABX1VS21</accession>
<evidence type="ECO:0000313" key="2">
    <source>
        <dbReference type="Proteomes" id="UP000539052"/>
    </source>
</evidence>
<name>A0ABX1VS21_9FIRM</name>
<gene>
    <name evidence="1" type="ORF">G9470_09815</name>
</gene>
<dbReference type="EMBL" id="JAAOXG010000019">
    <property type="protein sequence ID" value="NNJ30081.1"/>
    <property type="molecule type" value="Genomic_DNA"/>
</dbReference>